<accession>A0A812Q2V5</accession>
<comment type="caution">
    <text evidence="2">The sequence shown here is derived from an EMBL/GenBank/DDBJ whole genome shotgun (WGS) entry which is preliminary data.</text>
</comment>
<name>A0A812Q2V5_SYMPI</name>
<feature type="region of interest" description="Disordered" evidence="1">
    <location>
        <begin position="141"/>
        <end position="163"/>
    </location>
</feature>
<evidence type="ECO:0000256" key="1">
    <source>
        <dbReference type="SAM" id="MobiDB-lite"/>
    </source>
</evidence>
<gene>
    <name evidence="2" type="ORF">SPIL2461_LOCUS9307</name>
</gene>
<dbReference type="AlphaFoldDB" id="A0A812Q2V5"/>
<dbReference type="Gene3D" id="2.120.10.80">
    <property type="entry name" value="Kelch-type beta propeller"/>
    <property type="match status" value="1"/>
</dbReference>
<organism evidence="2 3">
    <name type="scientific">Symbiodinium pilosum</name>
    <name type="common">Dinoflagellate</name>
    <dbReference type="NCBI Taxonomy" id="2952"/>
    <lineage>
        <taxon>Eukaryota</taxon>
        <taxon>Sar</taxon>
        <taxon>Alveolata</taxon>
        <taxon>Dinophyceae</taxon>
        <taxon>Suessiales</taxon>
        <taxon>Symbiodiniaceae</taxon>
        <taxon>Symbiodinium</taxon>
    </lineage>
</organism>
<evidence type="ECO:0000313" key="2">
    <source>
        <dbReference type="EMBL" id="CAE7381532.1"/>
    </source>
</evidence>
<protein>
    <submittedName>
        <fullName evidence="2">Uncharacterized protein</fullName>
    </submittedName>
</protein>
<keyword evidence="3" id="KW-1185">Reference proteome</keyword>
<dbReference type="EMBL" id="CAJNIZ010016114">
    <property type="protein sequence ID" value="CAE7381532.1"/>
    <property type="molecule type" value="Genomic_DNA"/>
</dbReference>
<dbReference type="Proteomes" id="UP000649617">
    <property type="component" value="Unassembled WGS sequence"/>
</dbReference>
<dbReference type="InterPro" id="IPR015915">
    <property type="entry name" value="Kelch-typ_b-propeller"/>
</dbReference>
<reference evidence="2" key="1">
    <citation type="submission" date="2021-02" db="EMBL/GenBank/DDBJ databases">
        <authorList>
            <person name="Dougan E. K."/>
            <person name="Rhodes N."/>
            <person name="Thang M."/>
            <person name="Chan C."/>
        </authorList>
    </citation>
    <scope>NUCLEOTIDE SEQUENCE</scope>
</reference>
<feature type="non-terminal residue" evidence="2">
    <location>
        <position position="178"/>
    </location>
</feature>
<proteinExistence type="predicted"/>
<evidence type="ECO:0000313" key="3">
    <source>
        <dbReference type="Proteomes" id="UP000649617"/>
    </source>
</evidence>
<sequence>MQSLWRRLDYSDGPLAFPREPTPLAALPMPGGSDVLLTVGGSSSSTARVQEVKSLASQDFEELVAGGGEVPADCWSAPLSGGGFERSVLAFPPRPRFGYSLTPLDQTGGRLLLFGGHTGRAGSGRCLADLHVIQLQSPSANTAASKEAQITRKADADSGSESEDEDIFFAANYRAACG</sequence>